<proteinExistence type="predicted"/>
<organism evidence="1 2">
    <name type="scientific">Vibrio cholerae</name>
    <dbReference type="NCBI Taxonomy" id="666"/>
    <lineage>
        <taxon>Bacteria</taxon>
        <taxon>Pseudomonadati</taxon>
        <taxon>Pseudomonadota</taxon>
        <taxon>Gammaproteobacteria</taxon>
        <taxon>Vibrionales</taxon>
        <taxon>Vibrionaceae</taxon>
        <taxon>Vibrio</taxon>
    </lineage>
</organism>
<evidence type="ECO:0000313" key="1">
    <source>
        <dbReference type="EMBL" id="CSA15270.1"/>
    </source>
</evidence>
<gene>
    <name evidence="1" type="ORF">ERS013165_00881</name>
</gene>
<dbReference type="AlphaFoldDB" id="A0A655PSH7"/>
<reference evidence="1 2" key="1">
    <citation type="submission" date="2015-07" db="EMBL/GenBank/DDBJ databases">
        <authorList>
            <consortium name="Pathogen Informatics"/>
        </authorList>
    </citation>
    <scope>NUCLEOTIDE SEQUENCE [LARGE SCALE GENOMIC DNA]</scope>
    <source>
        <strain evidence="1 2">A51</strain>
    </source>
</reference>
<sequence length="71" mass="7927">MSTDESVLSLQPEVEHKSAVNGFAEPAGLSEQIERASKSQNRTWRSLKMLVGLVTILKIILSVTEDLKRIF</sequence>
<name>A0A655PSH7_VIBCL</name>
<protein>
    <submittedName>
        <fullName evidence="1">Uncharacterized protein</fullName>
    </submittedName>
</protein>
<dbReference type="Proteomes" id="UP000044806">
    <property type="component" value="Unassembled WGS sequence"/>
</dbReference>
<accession>A0A655PSH7</accession>
<dbReference type="EMBL" id="CWOW01000003">
    <property type="protein sequence ID" value="CSA15270.1"/>
    <property type="molecule type" value="Genomic_DNA"/>
</dbReference>
<evidence type="ECO:0000313" key="2">
    <source>
        <dbReference type="Proteomes" id="UP000044806"/>
    </source>
</evidence>